<dbReference type="GO" id="GO:0005886">
    <property type="term" value="C:plasma membrane"/>
    <property type="evidence" value="ECO:0007669"/>
    <property type="project" value="TreeGrafter"/>
</dbReference>
<dbReference type="SUPFAM" id="SSF55874">
    <property type="entry name" value="ATPase domain of HSP90 chaperone/DNA topoisomerase II/histidine kinase"/>
    <property type="match status" value="1"/>
</dbReference>
<keyword evidence="8" id="KW-1133">Transmembrane helix</keyword>
<evidence type="ECO:0000256" key="6">
    <source>
        <dbReference type="ARBA" id="ARBA00023012"/>
    </source>
</evidence>
<dbReference type="SMART" id="SM00388">
    <property type="entry name" value="HisKA"/>
    <property type="match status" value="1"/>
</dbReference>
<comment type="caution">
    <text evidence="10">The sequence shown here is derived from an EMBL/GenBank/DDBJ whole genome shotgun (WGS) entry which is preliminary data.</text>
</comment>
<dbReference type="Pfam" id="PF00512">
    <property type="entry name" value="HisKA"/>
    <property type="match status" value="1"/>
</dbReference>
<dbReference type="PANTHER" id="PTHR45453">
    <property type="entry name" value="PHOSPHATE REGULON SENSOR PROTEIN PHOR"/>
    <property type="match status" value="1"/>
</dbReference>
<evidence type="ECO:0000256" key="3">
    <source>
        <dbReference type="ARBA" id="ARBA00022553"/>
    </source>
</evidence>
<evidence type="ECO:0000256" key="2">
    <source>
        <dbReference type="ARBA" id="ARBA00012438"/>
    </source>
</evidence>
<dbReference type="Gene3D" id="3.30.565.10">
    <property type="entry name" value="Histidine kinase-like ATPase, C-terminal domain"/>
    <property type="match status" value="1"/>
</dbReference>
<dbReference type="EC" id="2.7.13.3" evidence="2"/>
<dbReference type="STRING" id="333140.AWW68_18140"/>
<dbReference type="SUPFAM" id="SSF47384">
    <property type="entry name" value="Homodimeric domain of signal transducing histidine kinase"/>
    <property type="match status" value="1"/>
</dbReference>
<protein>
    <recommendedName>
        <fullName evidence="2">histidine kinase</fullName>
        <ecNumber evidence="2">2.7.13.3</ecNumber>
    </recommendedName>
</protein>
<dbReference type="InterPro" id="IPR036097">
    <property type="entry name" value="HisK_dim/P_sf"/>
</dbReference>
<sequence length="502" mass="57146">MVVPVVTYGVFQLNSLTVDERELTTIYRRQLESVLFSVNQVAQEKSAEVFKIIEEENWGADSDRMLERLNSYTFFQALYSKEINGWDETVLSQNAKLLNEDFLGVANNLAEANTSIVNRLIRYMEEGDFQKIQSFDDWIEYDGLYMDYQFFVSKVGDRLFLNIYFFNAQKFVEQALVPKFQEMAQGDFIITCSRIEDGFQIYSTSGELVGQIESEPLDLIPRFEVGIAREGGTVEQAVNRRKTNNLIALGILMLIMIIGVGLVFRNVQREMELAQKKADFVSNVSHEIRTPLALINMFAETLLLGRVKNESKKMEYYEIITKEVNRLSNMLNRILSFSKIEANKREYSRSALDLSEVVQDVMNTYSYHLESNGFEHSVQLSESSLPIKADKEALIEVLVNLIDNGMKYSLEEKQLEVKTGKDGEFAFVSIKDNGMGIAKNQLDKLFEKFYRVPTGDVHDTKGSGLGLSIVKHIVDAHDGKVTINSKPGEGSEFKVLIPLKSE</sequence>
<organism evidence="10 11">
    <name type="scientific">Roseivirga spongicola</name>
    <dbReference type="NCBI Taxonomy" id="333140"/>
    <lineage>
        <taxon>Bacteria</taxon>
        <taxon>Pseudomonadati</taxon>
        <taxon>Bacteroidota</taxon>
        <taxon>Cytophagia</taxon>
        <taxon>Cytophagales</taxon>
        <taxon>Roseivirgaceae</taxon>
        <taxon>Roseivirga</taxon>
    </lineage>
</organism>
<dbReference type="InterPro" id="IPR005467">
    <property type="entry name" value="His_kinase_dom"/>
</dbReference>
<dbReference type="GO" id="GO:0016036">
    <property type="term" value="P:cellular response to phosphate starvation"/>
    <property type="evidence" value="ECO:0007669"/>
    <property type="project" value="TreeGrafter"/>
</dbReference>
<keyword evidence="7 8" id="KW-0472">Membrane</keyword>
<evidence type="ECO:0000259" key="9">
    <source>
        <dbReference type="PROSITE" id="PS50109"/>
    </source>
</evidence>
<evidence type="ECO:0000313" key="10">
    <source>
        <dbReference type="EMBL" id="KYG71932.1"/>
    </source>
</evidence>
<dbReference type="PROSITE" id="PS50109">
    <property type="entry name" value="HIS_KIN"/>
    <property type="match status" value="1"/>
</dbReference>
<keyword evidence="8" id="KW-0812">Transmembrane</keyword>
<dbReference type="FunFam" id="1.10.287.130:FF:000001">
    <property type="entry name" value="Two-component sensor histidine kinase"/>
    <property type="match status" value="1"/>
</dbReference>
<dbReference type="InterPro" id="IPR003594">
    <property type="entry name" value="HATPase_dom"/>
</dbReference>
<feature type="domain" description="Histidine kinase" evidence="9">
    <location>
        <begin position="283"/>
        <end position="501"/>
    </location>
</feature>
<reference evidence="10 11" key="1">
    <citation type="submission" date="2016-01" db="EMBL/GenBank/DDBJ databases">
        <title>Genome sequencing of Roseivirga spongicola UST030701-084.</title>
        <authorList>
            <person name="Selvaratnam C."/>
            <person name="Thevarajoo S."/>
            <person name="Goh K.M."/>
            <person name="Ee R."/>
            <person name="Chan K.-G."/>
            <person name="Chong C.S."/>
        </authorList>
    </citation>
    <scope>NUCLEOTIDE SEQUENCE [LARGE SCALE GENOMIC DNA]</scope>
    <source>
        <strain evidence="10 11">UST030701-084</strain>
    </source>
</reference>
<dbReference type="EMBL" id="LRPC01000031">
    <property type="protein sequence ID" value="KYG71932.1"/>
    <property type="molecule type" value="Genomic_DNA"/>
</dbReference>
<dbReference type="GO" id="GO:0000155">
    <property type="term" value="F:phosphorelay sensor kinase activity"/>
    <property type="evidence" value="ECO:0007669"/>
    <property type="project" value="InterPro"/>
</dbReference>
<keyword evidence="11" id="KW-1185">Reference proteome</keyword>
<comment type="catalytic activity">
    <reaction evidence="1">
        <text>ATP + protein L-histidine = ADP + protein N-phospho-L-histidine.</text>
        <dbReference type="EC" id="2.7.13.3"/>
    </reaction>
</comment>
<dbReference type="CDD" id="cd00082">
    <property type="entry name" value="HisKA"/>
    <property type="match status" value="1"/>
</dbReference>
<dbReference type="InterPro" id="IPR036890">
    <property type="entry name" value="HATPase_C_sf"/>
</dbReference>
<evidence type="ECO:0000256" key="5">
    <source>
        <dbReference type="ARBA" id="ARBA00022777"/>
    </source>
</evidence>
<keyword evidence="3" id="KW-0597">Phosphoprotein</keyword>
<dbReference type="InterPro" id="IPR050351">
    <property type="entry name" value="BphY/WalK/GraS-like"/>
</dbReference>
<dbReference type="InterPro" id="IPR003661">
    <property type="entry name" value="HisK_dim/P_dom"/>
</dbReference>
<evidence type="ECO:0000256" key="1">
    <source>
        <dbReference type="ARBA" id="ARBA00000085"/>
    </source>
</evidence>
<dbReference type="SMART" id="SM00387">
    <property type="entry name" value="HATPase_c"/>
    <property type="match status" value="1"/>
</dbReference>
<evidence type="ECO:0000256" key="4">
    <source>
        <dbReference type="ARBA" id="ARBA00022679"/>
    </source>
</evidence>
<dbReference type="Gene3D" id="1.10.287.130">
    <property type="match status" value="1"/>
</dbReference>
<keyword evidence="6" id="KW-0902">Two-component regulatory system</keyword>
<dbReference type="GO" id="GO:0004721">
    <property type="term" value="F:phosphoprotein phosphatase activity"/>
    <property type="evidence" value="ECO:0007669"/>
    <property type="project" value="TreeGrafter"/>
</dbReference>
<keyword evidence="4" id="KW-0808">Transferase</keyword>
<dbReference type="CDD" id="cd00075">
    <property type="entry name" value="HATPase"/>
    <property type="match status" value="1"/>
</dbReference>
<gene>
    <name evidence="10" type="ORF">AWW68_18140</name>
</gene>
<dbReference type="Pfam" id="PF02518">
    <property type="entry name" value="HATPase_c"/>
    <property type="match status" value="1"/>
</dbReference>
<dbReference type="InterPro" id="IPR004358">
    <property type="entry name" value="Sig_transdc_His_kin-like_C"/>
</dbReference>
<accession>A0A150X061</accession>
<name>A0A150X061_9BACT</name>
<dbReference type="PRINTS" id="PR00344">
    <property type="entry name" value="BCTRLSENSOR"/>
</dbReference>
<dbReference type="AlphaFoldDB" id="A0A150X061"/>
<evidence type="ECO:0000256" key="7">
    <source>
        <dbReference type="ARBA" id="ARBA00023136"/>
    </source>
</evidence>
<dbReference type="PANTHER" id="PTHR45453:SF1">
    <property type="entry name" value="PHOSPHATE REGULON SENSOR PROTEIN PHOR"/>
    <property type="match status" value="1"/>
</dbReference>
<evidence type="ECO:0000313" key="11">
    <source>
        <dbReference type="Proteomes" id="UP000075606"/>
    </source>
</evidence>
<dbReference type="Proteomes" id="UP000075606">
    <property type="component" value="Unassembled WGS sequence"/>
</dbReference>
<proteinExistence type="predicted"/>
<keyword evidence="5" id="KW-0418">Kinase</keyword>
<dbReference type="FunFam" id="3.30.565.10:FF:000006">
    <property type="entry name" value="Sensor histidine kinase WalK"/>
    <property type="match status" value="1"/>
</dbReference>
<evidence type="ECO:0000256" key="8">
    <source>
        <dbReference type="SAM" id="Phobius"/>
    </source>
</evidence>
<feature type="transmembrane region" description="Helical" evidence="8">
    <location>
        <begin position="246"/>
        <end position="267"/>
    </location>
</feature>